<dbReference type="EMBL" id="RWIU01000012">
    <property type="protein sequence ID" value="RSK38416.1"/>
    <property type="molecule type" value="Genomic_DNA"/>
</dbReference>
<dbReference type="RefSeq" id="WP_125440636.1">
    <property type="nucleotide sequence ID" value="NZ_RWIU01000012.1"/>
</dbReference>
<reference evidence="1 2" key="1">
    <citation type="submission" date="2018-12" db="EMBL/GenBank/DDBJ databases">
        <authorList>
            <person name="Feng G."/>
            <person name="Zhu H."/>
        </authorList>
    </citation>
    <scope>NUCLEOTIDE SEQUENCE [LARGE SCALE GENOMIC DNA]</scope>
    <source>
        <strain evidence="1 2">LMG 26000</strain>
    </source>
</reference>
<evidence type="ECO:0000313" key="2">
    <source>
        <dbReference type="Proteomes" id="UP000270291"/>
    </source>
</evidence>
<protein>
    <submittedName>
        <fullName evidence="1">Uncharacterized protein</fullName>
    </submittedName>
</protein>
<organism evidence="1 2">
    <name type="scientific">Hymenobacter perfusus</name>
    <dbReference type="NCBI Taxonomy" id="1236770"/>
    <lineage>
        <taxon>Bacteria</taxon>
        <taxon>Pseudomonadati</taxon>
        <taxon>Bacteroidota</taxon>
        <taxon>Cytophagia</taxon>
        <taxon>Cytophagales</taxon>
        <taxon>Hymenobacteraceae</taxon>
        <taxon>Hymenobacter</taxon>
    </lineage>
</organism>
<gene>
    <name evidence="1" type="ORF">EI293_21600</name>
</gene>
<dbReference type="OrthoDB" id="981992at2"/>
<dbReference type="Proteomes" id="UP000270291">
    <property type="component" value="Unassembled WGS sequence"/>
</dbReference>
<keyword evidence="2" id="KW-1185">Reference proteome</keyword>
<dbReference type="AlphaFoldDB" id="A0A428JWI4"/>
<sequence>MPKELCKCGQFIDLGAIPNPGEWLLISDVEYDRYTGTVDAETLYTDMKSMLLCPHCGRLLVYWQGFGSEYTTYRPEE</sequence>
<comment type="caution">
    <text evidence="1">The sequence shown here is derived from an EMBL/GenBank/DDBJ whole genome shotgun (WGS) entry which is preliminary data.</text>
</comment>
<name>A0A428JWI4_9BACT</name>
<accession>A0A428JWI4</accession>
<evidence type="ECO:0000313" key="1">
    <source>
        <dbReference type="EMBL" id="RSK38416.1"/>
    </source>
</evidence>
<proteinExistence type="predicted"/>